<dbReference type="OrthoDB" id="6159439at2759"/>
<feature type="region of interest" description="Disordered" evidence="8">
    <location>
        <begin position="181"/>
        <end position="301"/>
    </location>
</feature>
<keyword evidence="5 6" id="KW-0539">Nucleus</keyword>
<dbReference type="Pfam" id="PF00046">
    <property type="entry name" value="Homeodomain"/>
    <property type="match status" value="1"/>
</dbReference>
<name>A0A1Y2BT21_9FUNG</name>
<feature type="compositionally biased region" description="Low complexity" evidence="8">
    <location>
        <begin position="184"/>
        <end position="199"/>
    </location>
</feature>
<evidence type="ECO:0000256" key="4">
    <source>
        <dbReference type="ARBA" id="ARBA00023155"/>
    </source>
</evidence>
<organism evidence="10 11">
    <name type="scientific">Rhizoclosmatium globosum</name>
    <dbReference type="NCBI Taxonomy" id="329046"/>
    <lineage>
        <taxon>Eukaryota</taxon>
        <taxon>Fungi</taxon>
        <taxon>Fungi incertae sedis</taxon>
        <taxon>Chytridiomycota</taxon>
        <taxon>Chytridiomycota incertae sedis</taxon>
        <taxon>Chytridiomycetes</taxon>
        <taxon>Chytridiales</taxon>
        <taxon>Chytriomycetaceae</taxon>
        <taxon>Rhizoclosmatium</taxon>
    </lineage>
</organism>
<evidence type="ECO:0000259" key="9">
    <source>
        <dbReference type="PROSITE" id="PS50071"/>
    </source>
</evidence>
<dbReference type="GO" id="GO:0000978">
    <property type="term" value="F:RNA polymerase II cis-regulatory region sequence-specific DNA binding"/>
    <property type="evidence" value="ECO:0007669"/>
    <property type="project" value="TreeGrafter"/>
</dbReference>
<dbReference type="STRING" id="329046.A0A1Y2BT21"/>
<evidence type="ECO:0000256" key="2">
    <source>
        <dbReference type="ARBA" id="ARBA00022473"/>
    </source>
</evidence>
<comment type="subcellular location">
    <subcellularLocation>
        <location evidence="1 6 7">Nucleus</location>
    </subcellularLocation>
</comment>
<dbReference type="SUPFAM" id="SSF46689">
    <property type="entry name" value="Homeodomain-like"/>
    <property type="match status" value="1"/>
</dbReference>
<evidence type="ECO:0000256" key="5">
    <source>
        <dbReference type="ARBA" id="ARBA00023242"/>
    </source>
</evidence>
<evidence type="ECO:0000256" key="3">
    <source>
        <dbReference type="ARBA" id="ARBA00023125"/>
    </source>
</evidence>
<evidence type="ECO:0000256" key="1">
    <source>
        <dbReference type="ARBA" id="ARBA00004123"/>
    </source>
</evidence>
<feature type="region of interest" description="Disordered" evidence="8">
    <location>
        <begin position="465"/>
        <end position="489"/>
    </location>
</feature>
<dbReference type="EMBL" id="MCGO01000051">
    <property type="protein sequence ID" value="ORY37275.1"/>
    <property type="molecule type" value="Genomic_DNA"/>
</dbReference>
<proteinExistence type="predicted"/>
<dbReference type="AlphaFoldDB" id="A0A1Y2BT21"/>
<dbReference type="SMART" id="SM00389">
    <property type="entry name" value="HOX"/>
    <property type="match status" value="1"/>
</dbReference>
<sequence>MSEDGEEFDFDGDEKEVESDFDSNGKKSSKRSQQKKRKVSALETSNVDQNELPFFGRGAANQHKFVEETDGGPPVPLRSDGSRKRVHPTREQLERLEAFFKTNPKPSAAERVEICNAVNINNRSVQIWFQNRRAKARKEAPIEASETAVREPAVKKPKPFSQPTRVNSDVQALLEFATSSVAGPNTANPNNVSPSVPSSKIHATPVSHHTSVAPMSHSQEPPHHPLQQHQDIFYPTDPHSFPPAPTALPQISHSSYAPPEPAPLMDPSFPGPYDPHYSHPPPPPPHQQHAPPSPYFNTPPTRIHATDLTIGSWRRISNPPTTPLLCDISPVQGLMRWSFTEGGYGFRFQVLLMTIVDVSIQHGAGETVVVLDLCSPPQFLRELVDGDGRCTGLFAGCGDFTEGGEAGRWLRWRIGFMGSGGEGERLFGVLERYFEGLRSVGGNSGVPPGSAGELHGAGDVVGQGQHQEYPYPPFEGQGYEAQHQQREPVYQEQNGYHPQADHHQLQQPQHYQSHEEAYNGSQHFQHHAPVTAPNQFSEIPPNNQFEQTQFNEPATVQFGGTEQLFEPSYEQSQQQQNPPQENPEYKADQL</sequence>
<keyword evidence="2" id="KW-0217">Developmental protein</keyword>
<dbReference type="GO" id="GO:0000981">
    <property type="term" value="F:DNA-binding transcription factor activity, RNA polymerase II-specific"/>
    <property type="evidence" value="ECO:0007669"/>
    <property type="project" value="TreeGrafter"/>
</dbReference>
<dbReference type="Proteomes" id="UP000193642">
    <property type="component" value="Unassembled WGS sequence"/>
</dbReference>
<evidence type="ECO:0000256" key="8">
    <source>
        <dbReference type="SAM" id="MobiDB-lite"/>
    </source>
</evidence>
<feature type="region of interest" description="Disordered" evidence="8">
    <location>
        <begin position="532"/>
        <end position="590"/>
    </location>
</feature>
<keyword evidence="4 6" id="KW-0371">Homeobox</keyword>
<feature type="compositionally biased region" description="Acidic residues" evidence="8">
    <location>
        <begin position="1"/>
        <end position="21"/>
    </location>
</feature>
<feature type="DNA-binding region" description="Homeobox" evidence="6">
    <location>
        <begin position="81"/>
        <end position="140"/>
    </location>
</feature>
<feature type="compositionally biased region" description="Polar residues" evidence="8">
    <location>
        <begin position="532"/>
        <end position="560"/>
    </location>
</feature>
<evidence type="ECO:0000256" key="7">
    <source>
        <dbReference type="RuleBase" id="RU000682"/>
    </source>
</evidence>
<dbReference type="InterPro" id="IPR009057">
    <property type="entry name" value="Homeodomain-like_sf"/>
</dbReference>
<evidence type="ECO:0000256" key="6">
    <source>
        <dbReference type="PROSITE-ProRule" id="PRU00108"/>
    </source>
</evidence>
<dbReference type="InterPro" id="IPR001356">
    <property type="entry name" value="HD"/>
</dbReference>
<reference evidence="10 11" key="1">
    <citation type="submission" date="2016-07" db="EMBL/GenBank/DDBJ databases">
        <title>Pervasive Adenine N6-methylation of Active Genes in Fungi.</title>
        <authorList>
            <consortium name="DOE Joint Genome Institute"/>
            <person name="Mondo S.J."/>
            <person name="Dannebaum R.O."/>
            <person name="Kuo R.C."/>
            <person name="Labutti K."/>
            <person name="Haridas S."/>
            <person name="Kuo A."/>
            <person name="Salamov A."/>
            <person name="Ahrendt S.R."/>
            <person name="Lipzen A."/>
            <person name="Sullivan W."/>
            <person name="Andreopoulos W.B."/>
            <person name="Clum A."/>
            <person name="Lindquist E."/>
            <person name="Daum C."/>
            <person name="Ramamoorthy G.K."/>
            <person name="Gryganskyi A."/>
            <person name="Culley D."/>
            <person name="Magnuson J.K."/>
            <person name="James T.Y."/>
            <person name="O'Malley M.A."/>
            <person name="Stajich J.E."/>
            <person name="Spatafora J.W."/>
            <person name="Visel A."/>
            <person name="Grigoriev I.V."/>
        </authorList>
    </citation>
    <scope>NUCLEOTIDE SEQUENCE [LARGE SCALE GENOMIC DNA]</scope>
    <source>
        <strain evidence="10 11">JEL800</strain>
    </source>
</reference>
<feature type="compositionally biased region" description="Low complexity" evidence="8">
    <location>
        <begin position="566"/>
        <end position="579"/>
    </location>
</feature>
<dbReference type="GO" id="GO:0005634">
    <property type="term" value="C:nucleus"/>
    <property type="evidence" value="ECO:0007669"/>
    <property type="project" value="UniProtKB-SubCell"/>
</dbReference>
<feature type="compositionally biased region" description="Basic residues" evidence="8">
    <location>
        <begin position="27"/>
        <end position="39"/>
    </location>
</feature>
<comment type="caution">
    <text evidence="10">The sequence shown here is derived from an EMBL/GenBank/DDBJ whole genome shotgun (WGS) entry which is preliminary data.</text>
</comment>
<accession>A0A1Y2BT21</accession>
<evidence type="ECO:0000313" key="10">
    <source>
        <dbReference type="EMBL" id="ORY37275.1"/>
    </source>
</evidence>
<dbReference type="Gene3D" id="1.10.10.60">
    <property type="entry name" value="Homeodomain-like"/>
    <property type="match status" value="1"/>
</dbReference>
<keyword evidence="3 6" id="KW-0238">DNA-binding</keyword>
<dbReference type="PANTHER" id="PTHR45793">
    <property type="entry name" value="HOMEOBOX PROTEIN"/>
    <property type="match status" value="1"/>
</dbReference>
<feature type="domain" description="Homeobox" evidence="9">
    <location>
        <begin position="79"/>
        <end position="139"/>
    </location>
</feature>
<evidence type="ECO:0000313" key="11">
    <source>
        <dbReference type="Proteomes" id="UP000193642"/>
    </source>
</evidence>
<dbReference type="PANTHER" id="PTHR45793:SF5">
    <property type="entry name" value="HOMEOTIC PROTEIN OCELLILESS"/>
    <property type="match status" value="1"/>
</dbReference>
<gene>
    <name evidence="10" type="ORF">BCR33DRAFT_854848</name>
</gene>
<dbReference type="CDD" id="cd00086">
    <property type="entry name" value="homeodomain"/>
    <property type="match status" value="1"/>
</dbReference>
<protein>
    <recommendedName>
        <fullName evidence="9">Homeobox domain-containing protein</fullName>
    </recommendedName>
</protein>
<keyword evidence="11" id="KW-1185">Reference proteome</keyword>
<dbReference type="PROSITE" id="PS50071">
    <property type="entry name" value="HOMEOBOX_2"/>
    <property type="match status" value="1"/>
</dbReference>
<feature type="region of interest" description="Disordered" evidence="8">
    <location>
        <begin position="1"/>
        <end position="87"/>
    </location>
</feature>
<feature type="compositionally biased region" description="Pro residues" evidence="8">
    <location>
        <begin position="258"/>
        <end position="294"/>
    </location>
</feature>